<proteinExistence type="predicted"/>
<gene>
    <name evidence="1" type="ORF">A1Q1_00304</name>
</gene>
<sequence>MSKPFRDMASRKDGSSSVAHSPFKLRRLSLTKSSSPVSLCSLICAKLSTDSLGARHTPGLRVSRPVLVSGNGTVSVWSTTNTCHRTGAYSGVAPAIKMLPHSGYRMVHGLWQDLNLVHAPLQEAAAR</sequence>
<comment type="caution">
    <text evidence="1">The sequence shown here is derived from an EMBL/GenBank/DDBJ whole genome shotgun (WGS) entry which is preliminary data.</text>
</comment>
<evidence type="ECO:0000313" key="1">
    <source>
        <dbReference type="EMBL" id="EJT52990.1"/>
    </source>
</evidence>
<accession>J8TYW4</accession>
<evidence type="ECO:0000313" key="2">
    <source>
        <dbReference type="Proteomes" id="UP000002748"/>
    </source>
</evidence>
<dbReference type="EMBL" id="ALBS01000010">
    <property type="protein sequence ID" value="EJT52990.1"/>
    <property type="molecule type" value="Genomic_DNA"/>
</dbReference>
<organism evidence="1 2">
    <name type="scientific">Trichosporon asahii var. asahii (strain ATCC 90039 / CBS 2479 / JCM 2466 / KCTC 7840 / NBRC 103889/ NCYC 2677 / UAMH 7654)</name>
    <name type="common">Yeast</name>
    <dbReference type="NCBI Taxonomy" id="1186058"/>
    <lineage>
        <taxon>Eukaryota</taxon>
        <taxon>Fungi</taxon>
        <taxon>Dikarya</taxon>
        <taxon>Basidiomycota</taxon>
        <taxon>Agaricomycotina</taxon>
        <taxon>Tremellomycetes</taxon>
        <taxon>Trichosporonales</taxon>
        <taxon>Trichosporonaceae</taxon>
        <taxon>Trichosporon</taxon>
    </lineage>
</organism>
<name>J8TYW4_TRIAS</name>
<reference evidence="1 2" key="1">
    <citation type="journal article" date="2012" name="Eukaryot. Cell">
        <title>Draft genome sequence of CBS 2479, the standard type strain of Trichosporon asahii.</title>
        <authorList>
            <person name="Yang R.Y."/>
            <person name="Li H.T."/>
            <person name="Zhu H."/>
            <person name="Zhou G.P."/>
            <person name="Wang M."/>
            <person name="Wang L."/>
        </authorList>
    </citation>
    <scope>NUCLEOTIDE SEQUENCE [LARGE SCALE GENOMIC DNA]</scope>
    <source>
        <strain evidence="2">ATCC 90039 / CBS 2479 / JCM 2466 / KCTC 7840 / NCYC 2677 / UAMH 7654</strain>
    </source>
</reference>
<dbReference type="Proteomes" id="UP000002748">
    <property type="component" value="Unassembled WGS sequence"/>
</dbReference>
<dbReference type="KEGG" id="tasa:A1Q1_00304"/>
<dbReference type="GeneID" id="25983818"/>
<dbReference type="RefSeq" id="XP_014184477.1">
    <property type="nucleotide sequence ID" value="XM_014329002.1"/>
</dbReference>
<dbReference type="AlphaFoldDB" id="J8TYW4"/>
<dbReference type="VEuPathDB" id="FungiDB:A1Q1_00304"/>
<dbReference type="HOGENOM" id="CLU_1972024_0_0_1"/>
<protein>
    <submittedName>
        <fullName evidence="1">Uncharacterized protein</fullName>
    </submittedName>
</protein>